<dbReference type="InterPro" id="IPR008250">
    <property type="entry name" value="ATPase_P-typ_transduc_dom_A_sf"/>
</dbReference>
<evidence type="ECO:0000256" key="8">
    <source>
        <dbReference type="ARBA" id="ARBA00022741"/>
    </source>
</evidence>
<dbReference type="NCBIfam" id="TIGR01511">
    <property type="entry name" value="ATPase-IB1_Cu"/>
    <property type="match status" value="1"/>
</dbReference>
<dbReference type="PRINTS" id="PR00943">
    <property type="entry name" value="CUATPASE"/>
</dbReference>
<dbReference type="InterPro" id="IPR001757">
    <property type="entry name" value="P_typ_ATPase"/>
</dbReference>
<dbReference type="NCBIfam" id="TIGR01525">
    <property type="entry name" value="ATPase-IB_hvy"/>
    <property type="match status" value="1"/>
</dbReference>
<name>A0A6S6SGV0_9GAMM</name>
<feature type="transmembrane region" description="Helical" evidence="15">
    <location>
        <begin position="56"/>
        <end position="77"/>
    </location>
</feature>
<evidence type="ECO:0000256" key="13">
    <source>
        <dbReference type="ARBA" id="ARBA00023065"/>
    </source>
</evidence>
<evidence type="ECO:0000259" key="16">
    <source>
        <dbReference type="Pfam" id="PF00122"/>
    </source>
</evidence>
<evidence type="ECO:0000256" key="12">
    <source>
        <dbReference type="ARBA" id="ARBA00022989"/>
    </source>
</evidence>
<evidence type="ECO:0000256" key="5">
    <source>
        <dbReference type="ARBA" id="ARBA00022553"/>
    </source>
</evidence>
<dbReference type="GO" id="GO:0016887">
    <property type="term" value="F:ATP hydrolysis activity"/>
    <property type="evidence" value="ECO:0007669"/>
    <property type="project" value="InterPro"/>
</dbReference>
<evidence type="ECO:0000256" key="11">
    <source>
        <dbReference type="ARBA" id="ARBA00022967"/>
    </source>
</evidence>
<dbReference type="InterPro" id="IPR023299">
    <property type="entry name" value="ATPase_P-typ_cyto_dom_N"/>
</dbReference>
<feature type="transmembrane region" description="Helical" evidence="15">
    <location>
        <begin position="152"/>
        <end position="170"/>
    </location>
</feature>
<evidence type="ECO:0000256" key="10">
    <source>
        <dbReference type="ARBA" id="ARBA00022842"/>
    </source>
</evidence>
<evidence type="ECO:0000256" key="9">
    <source>
        <dbReference type="ARBA" id="ARBA00022840"/>
    </source>
</evidence>
<organism evidence="17">
    <name type="scientific">uncultured Thiotrichaceae bacterium</name>
    <dbReference type="NCBI Taxonomy" id="298394"/>
    <lineage>
        <taxon>Bacteria</taxon>
        <taxon>Pseudomonadati</taxon>
        <taxon>Pseudomonadota</taxon>
        <taxon>Gammaproteobacteria</taxon>
        <taxon>Thiotrichales</taxon>
        <taxon>Thiotrichaceae</taxon>
        <taxon>environmental samples</taxon>
    </lineage>
</organism>
<keyword evidence="5" id="KW-0597">Phosphoprotein</keyword>
<keyword evidence="3" id="KW-0813">Transport</keyword>
<evidence type="ECO:0000256" key="15">
    <source>
        <dbReference type="RuleBase" id="RU362081"/>
    </source>
</evidence>
<dbReference type="PANTHER" id="PTHR43520">
    <property type="entry name" value="ATP7, ISOFORM B"/>
    <property type="match status" value="1"/>
</dbReference>
<dbReference type="SUPFAM" id="SSF81653">
    <property type="entry name" value="Calcium ATPase, transduction domain A"/>
    <property type="match status" value="1"/>
</dbReference>
<proteinExistence type="inferred from homology"/>
<keyword evidence="6 15" id="KW-0812">Transmembrane</keyword>
<dbReference type="PANTHER" id="PTHR43520:SF5">
    <property type="entry name" value="CATION-TRANSPORTING P-TYPE ATPASE-RELATED"/>
    <property type="match status" value="1"/>
</dbReference>
<keyword evidence="9 15" id="KW-0067">ATP-binding</keyword>
<keyword evidence="10" id="KW-0460">Magnesium</keyword>
<dbReference type="Pfam" id="PF00122">
    <property type="entry name" value="E1-E2_ATPase"/>
    <property type="match status" value="1"/>
</dbReference>
<sequence length="694" mass="76140">MDYTSHQARVCWDPQRIQLSDILQAIASVGYKAHPFDPTQREKLIEEQKRKGFTRLLFSGLLGMEVMARATAGYWMGGVDAQGNLALWEILGRWTDFILVSIMLVYSGSEFYVSAWRDLKNRHLGMDLPIVIGLTTAYIGSVAATVQQAHDVYYDSIAMFIFFMLAARYYEFKGRLLAATSLDRLLKVIPKTSQRLTSKGQKNDLETVLITELALGDHVLINPGETVPVDGCLVEGNSSFDESLLTGEMMPVTYSSGANLVSGSCNIEQPVVMEVTRTYMESTLTDIHALLERGLESKTHYSLMAEIVAKWFVLAILIIASLTAIYWLVNDPEMALPITVSVLIVTCPCALALATPVALALSSGLFAKMGVLPIKMSMIEGLSQSDTVVFDKTGTLTEGQPTLTKTLVYNDSEFNEAQLQQIASSLEWLSEHPIAHAFKNGNEPAFLVDELKNHPGSGIAGEIDGQPWQIGKLSFCTDESSLKPPLKDLIHQARQETGIVIGLSRNQQLQGVFILHDPLRAGGQSMIEALKAQGVRNIAILSGDHPDSVSKVAKKLGITEYYGHMQPQDKLAWIQQQQAQGHHIVMVGDGINDAPTLAAADVSISFTSATDLAQINSDFIIMGKPINVIPKLRTLSQKTRRIIIQNLSWAAAYNFLAVPFAVMGWIPPWGAAIGMSLSSFIVISNSLRLRNSEL</sequence>
<dbReference type="GO" id="GO:0005524">
    <property type="term" value="F:ATP binding"/>
    <property type="evidence" value="ECO:0007669"/>
    <property type="project" value="UniProtKB-UniRule"/>
</dbReference>
<dbReference type="SUPFAM" id="SSF81665">
    <property type="entry name" value="Calcium ATPase, transmembrane domain M"/>
    <property type="match status" value="1"/>
</dbReference>
<keyword evidence="14 15" id="KW-0472">Membrane</keyword>
<dbReference type="InterPro" id="IPR027256">
    <property type="entry name" value="P-typ_ATPase_IB"/>
</dbReference>
<evidence type="ECO:0000256" key="14">
    <source>
        <dbReference type="ARBA" id="ARBA00023136"/>
    </source>
</evidence>
<evidence type="ECO:0000256" key="3">
    <source>
        <dbReference type="ARBA" id="ARBA00022448"/>
    </source>
</evidence>
<gene>
    <name evidence="17" type="ORF">HELGO_WM12939</name>
</gene>
<dbReference type="PROSITE" id="PS00154">
    <property type="entry name" value="ATPASE_E1_E2"/>
    <property type="match status" value="1"/>
</dbReference>
<dbReference type="EC" id="3.6.3.4" evidence="17"/>
<keyword evidence="17" id="KW-0378">Hydrolase</keyword>
<feature type="transmembrane region" description="Helical" evidence="15">
    <location>
        <begin position="128"/>
        <end position="146"/>
    </location>
</feature>
<dbReference type="CDD" id="cd02079">
    <property type="entry name" value="P-type_ATPase_HM"/>
    <property type="match status" value="1"/>
</dbReference>
<feature type="transmembrane region" description="Helical" evidence="15">
    <location>
        <begin position="307"/>
        <end position="329"/>
    </location>
</feature>
<feature type="domain" description="P-type ATPase A" evidence="16">
    <location>
        <begin position="190"/>
        <end position="292"/>
    </location>
</feature>
<dbReference type="Gene3D" id="3.40.50.1000">
    <property type="entry name" value="HAD superfamily/HAD-like"/>
    <property type="match status" value="1"/>
</dbReference>
<dbReference type="InterPro" id="IPR036412">
    <property type="entry name" value="HAD-like_sf"/>
</dbReference>
<keyword evidence="7 15" id="KW-0479">Metal-binding</keyword>
<feature type="transmembrane region" description="Helical" evidence="15">
    <location>
        <begin position="97"/>
        <end position="116"/>
    </location>
</feature>
<evidence type="ECO:0000256" key="2">
    <source>
        <dbReference type="ARBA" id="ARBA00006024"/>
    </source>
</evidence>
<dbReference type="EMBL" id="CACVAY010000039">
    <property type="protein sequence ID" value="CAA6809308.1"/>
    <property type="molecule type" value="Genomic_DNA"/>
</dbReference>
<dbReference type="NCBIfam" id="TIGR01494">
    <property type="entry name" value="ATPase_P-type"/>
    <property type="match status" value="2"/>
</dbReference>
<dbReference type="InterPro" id="IPR059000">
    <property type="entry name" value="ATPase_P-type_domA"/>
</dbReference>
<protein>
    <submittedName>
        <fullName evidence="17">Type cbb3 cytochrome oxidase biogenesis protein CcoI Copper-translocating P-type ATPase (EC)</fullName>
        <ecNumber evidence="17">3.6.3.4</ecNumber>
    </submittedName>
</protein>
<dbReference type="InterPro" id="IPR023298">
    <property type="entry name" value="ATPase_P-typ_TM_dom_sf"/>
</dbReference>
<dbReference type="Pfam" id="PF00702">
    <property type="entry name" value="Hydrolase"/>
    <property type="match status" value="1"/>
</dbReference>
<accession>A0A6S6SGV0</accession>
<dbReference type="Gene3D" id="2.70.150.10">
    <property type="entry name" value="Calcium-transporting ATPase, cytoplasmic transduction domain A"/>
    <property type="match status" value="1"/>
</dbReference>
<evidence type="ECO:0000256" key="4">
    <source>
        <dbReference type="ARBA" id="ARBA00022475"/>
    </source>
</evidence>
<dbReference type="PRINTS" id="PR00119">
    <property type="entry name" value="CATATPASE"/>
</dbReference>
<dbReference type="GO" id="GO:0043682">
    <property type="term" value="F:P-type divalent copper transporter activity"/>
    <property type="evidence" value="ECO:0007669"/>
    <property type="project" value="TreeGrafter"/>
</dbReference>
<reference evidence="17" key="1">
    <citation type="submission" date="2020-01" db="EMBL/GenBank/DDBJ databases">
        <authorList>
            <person name="Meier V. D."/>
            <person name="Meier V D."/>
        </authorList>
    </citation>
    <scope>NUCLEOTIDE SEQUENCE</scope>
    <source>
        <strain evidence="17">HLG_WM_MAG_07</strain>
    </source>
</reference>
<feature type="transmembrane region" description="Helical" evidence="15">
    <location>
        <begin position="335"/>
        <end position="367"/>
    </location>
</feature>
<dbReference type="InterPro" id="IPR023214">
    <property type="entry name" value="HAD_sf"/>
</dbReference>
<feature type="transmembrane region" description="Helical" evidence="15">
    <location>
        <begin position="642"/>
        <end position="663"/>
    </location>
</feature>
<keyword evidence="13" id="KW-0406">Ion transport</keyword>
<comment type="subcellular location">
    <subcellularLocation>
        <location evidence="1">Cell membrane</location>
        <topology evidence="1">Multi-pass membrane protein</topology>
    </subcellularLocation>
</comment>
<keyword evidence="11" id="KW-1278">Translocase</keyword>
<keyword evidence="8 15" id="KW-0547">Nucleotide-binding</keyword>
<dbReference type="GO" id="GO:0005886">
    <property type="term" value="C:plasma membrane"/>
    <property type="evidence" value="ECO:0007669"/>
    <property type="project" value="UniProtKB-SubCell"/>
</dbReference>
<evidence type="ECO:0000256" key="7">
    <source>
        <dbReference type="ARBA" id="ARBA00022723"/>
    </source>
</evidence>
<keyword evidence="4 15" id="KW-1003">Cell membrane</keyword>
<dbReference type="AlphaFoldDB" id="A0A6S6SGV0"/>
<keyword evidence="12 15" id="KW-1133">Transmembrane helix</keyword>
<evidence type="ECO:0000313" key="17">
    <source>
        <dbReference type="EMBL" id="CAA6809308.1"/>
    </source>
</evidence>
<dbReference type="GO" id="GO:0005507">
    <property type="term" value="F:copper ion binding"/>
    <property type="evidence" value="ECO:0007669"/>
    <property type="project" value="TreeGrafter"/>
</dbReference>
<dbReference type="Gene3D" id="3.40.1110.10">
    <property type="entry name" value="Calcium-transporting ATPase, cytoplasmic domain N"/>
    <property type="match status" value="1"/>
</dbReference>
<dbReference type="GO" id="GO:0055070">
    <property type="term" value="P:copper ion homeostasis"/>
    <property type="evidence" value="ECO:0007669"/>
    <property type="project" value="TreeGrafter"/>
</dbReference>
<evidence type="ECO:0000256" key="6">
    <source>
        <dbReference type="ARBA" id="ARBA00022692"/>
    </source>
</evidence>
<evidence type="ECO:0000256" key="1">
    <source>
        <dbReference type="ARBA" id="ARBA00004651"/>
    </source>
</evidence>
<dbReference type="InterPro" id="IPR018303">
    <property type="entry name" value="ATPase_P-typ_P_site"/>
</dbReference>
<dbReference type="SUPFAM" id="SSF56784">
    <property type="entry name" value="HAD-like"/>
    <property type="match status" value="1"/>
</dbReference>
<comment type="similarity">
    <text evidence="2 15">Belongs to the cation transport ATPase (P-type) (TC 3.A.3) family. Type IB subfamily.</text>
</comment>